<dbReference type="EMBL" id="PQWO01000003">
    <property type="protein sequence ID" value="PZD74072.1"/>
    <property type="molecule type" value="Genomic_DNA"/>
</dbReference>
<evidence type="ECO:0000259" key="3">
    <source>
        <dbReference type="PROSITE" id="PS51468"/>
    </source>
</evidence>
<sequence length="927" mass="103725">MTTSVSPKSRSLFTAFFWLFNLSLLLVIFIGFLPFLAMDILNDALRGEVPFSILIPVFGLIGVPTTSTALGIQRKRQLNKISNLKPAAPLGPMPQPISLFQIFFGLEAPLLMACTIRLFFLRALTPASSFLFISLAVGTIALAHWLLHRHHRQSSWASWMHLAGLTIMLVLSLYLSVIALFYVLPLIVVMGSALYLSIFLVVLIPIFFPFIMVFSGLVMMPWGMLRLFLRSWRQTLQSLSQQHGKTLPRAWVGTVLAVWLGLLLLLQQQPQTQAFTLLEKQPQSEGERQALLQNADAIRKGLLNAYLSAYRYPLLEDKGMYRMYSNLLGAPNAVAETVQDAYRTVLTPFAYQGNALDKDKAAQLYAEFFDTPILRGEHSTIQNAVLSNFNRTEAKAGLLDIGAERVRLQQQDVSITPEGDWAEIKLHEVYANTTFENTEILYYFSLPESATITGLWLGETADLAQRYEYVVAPRGAAQQVYTDQVRRQVDPALLEQVGPRNYRLRAFPIPPAGRDLLPQDGQPDRMHLWMTYKVMKQNDQWMLPVLNEQRNIFWTQDTQRTLNGKPQQKSDAWLPASIPADVSEPASALQAKLPGGYVVAKPLAEQDYQLPQGQHFAFIVDRSYSMEAHRKELEDSFQWLKDNLLGANSADLYLTRADGTQAQKVSSLDAFDPGKTVLYGSLQTRQMLDQYQQVAEAQNYDAVILLTDSGSYELTQDGSPLPLAAPLWLVHLGGLQAAYDDATLATIQQTGGNVAADIKTVMTRIATQPSLGQGTSLLNVVDGYAWFLSSTPDSDVKTVEAVAPMAARQWIAQVSQAVKPDQLNQLDAIHQVAKENSIVTPYSSMLVLVNPEQKRQLKEAEASDRFNREVEDQQLPDPQDEIAPVSAVPEPAEWLLLLACFAVLAVWWRWKATRNEINHNLPPLNEV</sequence>
<evidence type="ECO:0000313" key="5">
    <source>
        <dbReference type="Proteomes" id="UP000248857"/>
    </source>
</evidence>
<accession>A0A2W1JU79</accession>
<feature type="transmembrane region" description="Helical" evidence="2">
    <location>
        <begin position="12"/>
        <end position="37"/>
    </location>
</feature>
<dbReference type="PROSITE" id="PS51468">
    <property type="entry name" value="VIT"/>
    <property type="match status" value="1"/>
</dbReference>
<protein>
    <recommendedName>
        <fullName evidence="3">VIT domain-containing protein</fullName>
    </recommendedName>
</protein>
<gene>
    <name evidence="4" type="ORF">C1752_01271</name>
</gene>
<dbReference type="RefSeq" id="WP_110985246.1">
    <property type="nucleotide sequence ID" value="NZ_CAWNWM010000003.1"/>
</dbReference>
<feature type="compositionally biased region" description="Basic and acidic residues" evidence="1">
    <location>
        <begin position="862"/>
        <end position="871"/>
    </location>
</feature>
<feature type="transmembrane region" description="Helical" evidence="2">
    <location>
        <begin position="49"/>
        <end position="72"/>
    </location>
</feature>
<evidence type="ECO:0000256" key="2">
    <source>
        <dbReference type="SAM" id="Phobius"/>
    </source>
</evidence>
<evidence type="ECO:0000313" key="4">
    <source>
        <dbReference type="EMBL" id="PZD74072.1"/>
    </source>
</evidence>
<dbReference type="InterPro" id="IPR013694">
    <property type="entry name" value="VIT"/>
</dbReference>
<keyword evidence="2" id="KW-1133">Transmembrane helix</keyword>
<dbReference type="Proteomes" id="UP000248857">
    <property type="component" value="Unassembled WGS sequence"/>
</dbReference>
<dbReference type="InterPro" id="IPR014270">
    <property type="entry name" value="PEP-CTERM_IMP"/>
</dbReference>
<proteinExistence type="predicted"/>
<feature type="domain" description="VIT" evidence="3">
    <location>
        <begin position="392"/>
        <end position="523"/>
    </location>
</feature>
<keyword evidence="5" id="KW-1185">Reference proteome</keyword>
<dbReference type="AlphaFoldDB" id="A0A2W1JU79"/>
<feature type="transmembrane region" description="Helical" evidence="2">
    <location>
        <begin position="159"/>
        <end position="188"/>
    </location>
</feature>
<organism evidence="4 5">
    <name type="scientific">Acaryochloris thomasi RCC1774</name>
    <dbReference type="NCBI Taxonomy" id="1764569"/>
    <lineage>
        <taxon>Bacteria</taxon>
        <taxon>Bacillati</taxon>
        <taxon>Cyanobacteriota</taxon>
        <taxon>Cyanophyceae</taxon>
        <taxon>Acaryochloridales</taxon>
        <taxon>Acaryochloridaceae</taxon>
        <taxon>Acaryochloris</taxon>
        <taxon>Acaryochloris thomasi</taxon>
    </lineage>
</organism>
<name>A0A2W1JU79_9CYAN</name>
<feature type="transmembrane region" description="Helical" evidence="2">
    <location>
        <begin position="127"/>
        <end position="147"/>
    </location>
</feature>
<feature type="region of interest" description="Disordered" evidence="1">
    <location>
        <begin position="862"/>
        <end position="882"/>
    </location>
</feature>
<keyword evidence="2" id="KW-0472">Membrane</keyword>
<dbReference type="NCBIfam" id="TIGR02921">
    <property type="entry name" value="PEP_integral"/>
    <property type="match status" value="1"/>
</dbReference>
<keyword evidence="2" id="KW-0812">Transmembrane</keyword>
<dbReference type="Pfam" id="PF08487">
    <property type="entry name" value="VIT"/>
    <property type="match status" value="1"/>
</dbReference>
<feature type="transmembrane region" description="Helical" evidence="2">
    <location>
        <begin position="194"/>
        <end position="225"/>
    </location>
</feature>
<feature type="transmembrane region" description="Helical" evidence="2">
    <location>
        <begin position="99"/>
        <end position="121"/>
    </location>
</feature>
<dbReference type="OrthoDB" id="7067067at2"/>
<comment type="caution">
    <text evidence="4">The sequence shown here is derived from an EMBL/GenBank/DDBJ whole genome shotgun (WGS) entry which is preliminary data.</text>
</comment>
<evidence type="ECO:0000256" key="1">
    <source>
        <dbReference type="SAM" id="MobiDB-lite"/>
    </source>
</evidence>
<reference evidence="4 5" key="1">
    <citation type="journal article" date="2018" name="Sci. Rep.">
        <title>A novel species of the marine cyanobacterium Acaryochloris with a unique pigment content and lifestyle.</title>
        <authorList>
            <person name="Partensky F."/>
            <person name="Six C."/>
            <person name="Ratin M."/>
            <person name="Garczarek L."/>
            <person name="Vaulot D."/>
            <person name="Probert I."/>
            <person name="Calteau A."/>
            <person name="Gourvil P."/>
            <person name="Marie D."/>
            <person name="Grebert T."/>
            <person name="Bouchier C."/>
            <person name="Le Panse S."/>
            <person name="Gachenot M."/>
            <person name="Rodriguez F."/>
            <person name="Garrido J.L."/>
        </authorList>
    </citation>
    <scope>NUCLEOTIDE SEQUENCE [LARGE SCALE GENOMIC DNA]</scope>
    <source>
        <strain evidence="4 5">RCC1774</strain>
    </source>
</reference>